<keyword evidence="2" id="KW-1185">Reference proteome</keyword>
<dbReference type="EMBL" id="AWSE01000004">
    <property type="protein sequence ID" value="ERH25910.1"/>
    <property type="molecule type" value="Genomic_DNA"/>
</dbReference>
<dbReference type="HOGENOM" id="CLU_955229_0_0_11"/>
<proteinExistence type="predicted"/>
<evidence type="ECO:0000313" key="1">
    <source>
        <dbReference type="EMBL" id="ERH25910.1"/>
    </source>
</evidence>
<sequence length="291" mass="33555">MRLQTSRDILASRENAFAWIKSAETWPVLFQPNIFTERVSVVQSRVLREELSMCALVGDGVRQWRSMRTIDNDRYLVEFHQEHGRFPIEKMRGEWRVMANGNSCRVTLCHNVQFSSGATDGDRYWVAEQINRNSERELKALAQACEVEGRVMENYFEVDDIIDVLDAQSTFEWIWNAHLWPLRVKHINSAAIDDMGNGAQRLLLNMIDNVQTESIRVRTGDRIWYKQLHVPAGLSGHAGFWEIVDSKSLRTHHAGLLDRRGEDDSDESSLIQEWCRTFVSKSRSTVASQDG</sequence>
<name>U1QDW3_9ACTO</name>
<reference evidence="1 2" key="1">
    <citation type="submission" date="2013-08" db="EMBL/GenBank/DDBJ databases">
        <authorList>
            <person name="Weinstock G."/>
            <person name="Sodergren E."/>
            <person name="Wylie T."/>
            <person name="Fulton L."/>
            <person name="Fulton R."/>
            <person name="Fronick C."/>
            <person name="O'Laughlin M."/>
            <person name="Godfrey J."/>
            <person name="Miner T."/>
            <person name="Herter B."/>
            <person name="Appelbaum E."/>
            <person name="Cordes M."/>
            <person name="Lek S."/>
            <person name="Wollam A."/>
            <person name="Pepin K.H."/>
            <person name="Palsikar V.B."/>
            <person name="Mitreva M."/>
            <person name="Wilson R.K."/>
        </authorList>
    </citation>
    <scope>NUCLEOTIDE SEQUENCE [LARGE SCALE GENOMIC DNA]</scope>
    <source>
        <strain evidence="1 2">F0542</strain>
    </source>
</reference>
<protein>
    <submittedName>
        <fullName evidence="1">Uncharacterized protein</fullName>
    </submittedName>
</protein>
<dbReference type="SUPFAM" id="SSF55961">
    <property type="entry name" value="Bet v1-like"/>
    <property type="match status" value="1"/>
</dbReference>
<dbReference type="InterPro" id="IPR023393">
    <property type="entry name" value="START-like_dom_sf"/>
</dbReference>
<comment type="caution">
    <text evidence="1">The sequence shown here is derived from an EMBL/GenBank/DDBJ whole genome shotgun (WGS) entry which is preliminary data.</text>
</comment>
<gene>
    <name evidence="1" type="ORF">HMPREF1979_00059</name>
</gene>
<organism evidence="1 2">
    <name type="scientific">Actinomyces johnsonii F0542</name>
    <dbReference type="NCBI Taxonomy" id="1321818"/>
    <lineage>
        <taxon>Bacteria</taxon>
        <taxon>Bacillati</taxon>
        <taxon>Actinomycetota</taxon>
        <taxon>Actinomycetes</taxon>
        <taxon>Actinomycetales</taxon>
        <taxon>Actinomycetaceae</taxon>
        <taxon>Actinomyces</taxon>
    </lineage>
</organism>
<dbReference type="AlphaFoldDB" id="U1QDW3"/>
<accession>U1QDW3</accession>
<dbReference type="Proteomes" id="UP000016536">
    <property type="component" value="Unassembled WGS sequence"/>
</dbReference>
<dbReference type="Gene3D" id="3.30.530.20">
    <property type="match status" value="2"/>
</dbReference>
<evidence type="ECO:0000313" key="2">
    <source>
        <dbReference type="Proteomes" id="UP000016536"/>
    </source>
</evidence>